<dbReference type="SUPFAM" id="SSF53920">
    <property type="entry name" value="Fe-only hydrogenase"/>
    <property type="match status" value="1"/>
</dbReference>
<organism evidence="8 9">
    <name type="scientific">Treponema ruminis</name>
    <dbReference type="NCBI Taxonomy" id="744515"/>
    <lineage>
        <taxon>Bacteria</taxon>
        <taxon>Pseudomonadati</taxon>
        <taxon>Spirochaetota</taxon>
        <taxon>Spirochaetia</taxon>
        <taxon>Spirochaetales</taxon>
        <taxon>Treponemataceae</taxon>
        <taxon>Treponema</taxon>
    </lineage>
</organism>
<dbReference type="Pfam" id="PF00037">
    <property type="entry name" value="Fer4"/>
    <property type="match status" value="2"/>
</dbReference>
<dbReference type="GO" id="GO:0051539">
    <property type="term" value="F:4 iron, 4 sulfur cluster binding"/>
    <property type="evidence" value="ECO:0007669"/>
    <property type="project" value="UniProtKB-KW"/>
</dbReference>
<sequence length="507" mass="55307">MLNINNNAALRKQEILVRIAKLQLEGKLEEGVHSIPKEMVPKGSPSIRCCVYHDREIVRDRVMARLGFSVENVDEEKRLSDFAKEALNREKPTWPILTFINDACNGCVKTQFVPTNACQACLARPCKVNCPKQAIEIYDHRAHIDPEKCIKCGLCAQNCPYHAIVKIPIPCEEACPVGAITRNEETGHEQIDYDKCIFCGKCMSSCPFGAVMEKSQLVDVIKHIMSGKKVVAMYAPAIGAQFKGAKVGQLETALLQAGFSRVWEVAIGADITADREAAEFAERMERGDKMMTTSCCPAYVRAVQIHAPELKNCVSETKSPMIYTAELAKKADPGCITVFVGPCLAKKREGYDNELVDYVLSVEEVNALLTAKEIDVSKMEAKPGKYNPTVSARNFAKTGGVAESVKIRLKDASILRPVVINGLDKAGVKNLQNYGKINAGTVPTPPDCPNLIEVMACEGGCIAGPSVIMNPKAGAVLLNMYANAGSKELVDGIPPKCDMDEVIKNEK</sequence>
<comment type="caution">
    <text evidence="8">The sequence shown here is derived from an EMBL/GenBank/DDBJ whole genome shotgun (WGS) entry which is preliminary data.</text>
</comment>
<name>A0A7W8G8N7_9SPIR</name>
<protein>
    <submittedName>
        <fullName evidence="8">[FeFe] hydrogenase (Group B1/B3)</fullName>
    </submittedName>
</protein>
<keyword evidence="1" id="KW-0813">Transport</keyword>
<dbReference type="Gene3D" id="3.40.950.10">
    <property type="entry name" value="Fe-only Hydrogenase (Larger Subunit), Chain L, domain 3"/>
    <property type="match status" value="1"/>
</dbReference>
<dbReference type="Gene3D" id="3.30.70.20">
    <property type="match status" value="2"/>
</dbReference>
<dbReference type="InterPro" id="IPR050294">
    <property type="entry name" value="RnfB_subfamily"/>
</dbReference>
<dbReference type="AlphaFoldDB" id="A0A7W8G8N7"/>
<evidence type="ECO:0000256" key="4">
    <source>
        <dbReference type="ARBA" id="ARBA00022982"/>
    </source>
</evidence>
<evidence type="ECO:0000256" key="6">
    <source>
        <dbReference type="ARBA" id="ARBA00023014"/>
    </source>
</evidence>
<proteinExistence type="predicted"/>
<keyword evidence="9" id="KW-1185">Reference proteome</keyword>
<dbReference type="PANTHER" id="PTHR42859:SF10">
    <property type="entry name" value="DIMETHYLSULFOXIDE REDUCTASE CHAIN B"/>
    <property type="match status" value="1"/>
</dbReference>
<evidence type="ECO:0000256" key="1">
    <source>
        <dbReference type="ARBA" id="ARBA00022448"/>
    </source>
</evidence>
<dbReference type="EMBL" id="JACHFQ010000004">
    <property type="protein sequence ID" value="MBB5225913.1"/>
    <property type="molecule type" value="Genomic_DNA"/>
</dbReference>
<dbReference type="InterPro" id="IPR009016">
    <property type="entry name" value="Fe_hydrogenase"/>
</dbReference>
<accession>A0A7W8G8N7</accession>
<dbReference type="InterPro" id="IPR004108">
    <property type="entry name" value="Fe_hydrogenase_lsu_C"/>
</dbReference>
<keyword evidence="6" id="KW-0411">Iron-sulfur</keyword>
<reference evidence="8 9" key="1">
    <citation type="submission" date="2020-08" db="EMBL/GenBank/DDBJ databases">
        <title>Genomic Encyclopedia of Type Strains, Phase IV (KMG-IV): sequencing the most valuable type-strain genomes for metagenomic binning, comparative biology and taxonomic classification.</title>
        <authorList>
            <person name="Goeker M."/>
        </authorList>
    </citation>
    <scope>NUCLEOTIDE SEQUENCE [LARGE SCALE GENOMIC DNA]</scope>
    <source>
        <strain evidence="8 9">DSM 103462</strain>
    </source>
</reference>
<dbReference type="SUPFAM" id="SSF54862">
    <property type="entry name" value="4Fe-4S ferredoxins"/>
    <property type="match status" value="1"/>
</dbReference>
<keyword evidence="3" id="KW-0479">Metal-binding</keyword>
<dbReference type="GO" id="GO:0046872">
    <property type="term" value="F:metal ion binding"/>
    <property type="evidence" value="ECO:0007669"/>
    <property type="project" value="UniProtKB-KW"/>
</dbReference>
<feature type="domain" description="4Fe-4S ferredoxin-type" evidence="7">
    <location>
        <begin position="187"/>
        <end position="216"/>
    </location>
</feature>
<dbReference type="NCBIfam" id="TIGR04105">
    <property type="entry name" value="FeFe_hydrog_B1"/>
    <property type="match status" value="1"/>
</dbReference>
<evidence type="ECO:0000259" key="7">
    <source>
        <dbReference type="PROSITE" id="PS51379"/>
    </source>
</evidence>
<dbReference type="PROSITE" id="PS51379">
    <property type="entry name" value="4FE4S_FER_2"/>
    <property type="match status" value="2"/>
</dbReference>
<feature type="domain" description="4Fe-4S ferredoxin-type" evidence="7">
    <location>
        <begin position="140"/>
        <end position="169"/>
    </location>
</feature>
<evidence type="ECO:0000313" key="8">
    <source>
        <dbReference type="EMBL" id="MBB5225913.1"/>
    </source>
</evidence>
<gene>
    <name evidence="8" type="ORF">HNP76_001281</name>
</gene>
<evidence type="ECO:0000256" key="3">
    <source>
        <dbReference type="ARBA" id="ARBA00022723"/>
    </source>
</evidence>
<dbReference type="RefSeq" id="WP_184658679.1">
    <property type="nucleotide sequence ID" value="NZ_CP031518.1"/>
</dbReference>
<dbReference type="PROSITE" id="PS00198">
    <property type="entry name" value="4FE4S_FER_1"/>
    <property type="match status" value="2"/>
</dbReference>
<keyword evidence="4" id="KW-0249">Electron transport</keyword>
<dbReference type="Proteomes" id="UP000518887">
    <property type="component" value="Unassembled WGS sequence"/>
</dbReference>
<keyword evidence="5" id="KW-0408">Iron</keyword>
<evidence type="ECO:0000256" key="5">
    <source>
        <dbReference type="ARBA" id="ARBA00023004"/>
    </source>
</evidence>
<evidence type="ECO:0000256" key="2">
    <source>
        <dbReference type="ARBA" id="ARBA00022485"/>
    </source>
</evidence>
<keyword evidence="2" id="KW-0004">4Fe-4S</keyword>
<dbReference type="PANTHER" id="PTHR42859">
    <property type="entry name" value="OXIDOREDUCTASE"/>
    <property type="match status" value="1"/>
</dbReference>
<evidence type="ECO:0000313" key="9">
    <source>
        <dbReference type="Proteomes" id="UP000518887"/>
    </source>
</evidence>
<dbReference type="InterPro" id="IPR017896">
    <property type="entry name" value="4Fe4S_Fe-S-bd"/>
</dbReference>
<dbReference type="InterPro" id="IPR027631">
    <property type="entry name" value="Mono_FeFe_hydrog"/>
</dbReference>
<dbReference type="Pfam" id="PF02906">
    <property type="entry name" value="Fe_hyd_lg_C"/>
    <property type="match status" value="1"/>
</dbReference>
<dbReference type="InterPro" id="IPR017900">
    <property type="entry name" value="4Fe4S_Fe_S_CS"/>
</dbReference>